<name>A0AAW0Z534_9TREE</name>
<dbReference type="Proteomes" id="UP001388673">
    <property type="component" value="Unassembled WGS sequence"/>
</dbReference>
<feature type="site" description="Lowers pKa of active site Tyr" evidence="3">
    <location>
        <position position="79"/>
    </location>
</feature>
<dbReference type="InterPro" id="IPR036812">
    <property type="entry name" value="NAD(P)_OxRdtase_dom_sf"/>
</dbReference>
<evidence type="ECO:0000256" key="3">
    <source>
        <dbReference type="PIRSR" id="PIRSR000097-3"/>
    </source>
</evidence>
<dbReference type="GeneID" id="92178465"/>
<gene>
    <name evidence="5" type="ORF">IAR55_001206</name>
</gene>
<protein>
    <recommendedName>
        <fullName evidence="4">NADP-dependent oxidoreductase domain-containing protein</fullName>
    </recommendedName>
</protein>
<comment type="caution">
    <text evidence="5">The sequence shown here is derived from an EMBL/GenBank/DDBJ whole genome shotgun (WGS) entry which is preliminary data.</text>
</comment>
<feature type="binding site" evidence="2">
    <location>
        <position position="123"/>
    </location>
    <ligand>
        <name>substrate</name>
    </ligand>
</feature>
<dbReference type="PANTHER" id="PTHR43827">
    <property type="entry name" value="2,5-DIKETO-D-GLUCONIC ACID REDUCTASE"/>
    <property type="match status" value="1"/>
</dbReference>
<reference evidence="5 6" key="1">
    <citation type="journal article" date="2024" name="bioRxiv">
        <title>Comparative genomics of Cryptococcus and Kwoniella reveals pathogenesis evolution and contrasting karyotype dynamics via intercentromeric recombination or chromosome fusion.</title>
        <authorList>
            <person name="Coelho M.A."/>
            <person name="David-Palma M."/>
            <person name="Shea T."/>
            <person name="Bowers K."/>
            <person name="McGinley-Smith S."/>
            <person name="Mohammad A.W."/>
            <person name="Gnirke A."/>
            <person name="Yurkov A.M."/>
            <person name="Nowrousian M."/>
            <person name="Sun S."/>
            <person name="Cuomo C.A."/>
            <person name="Heitman J."/>
        </authorList>
    </citation>
    <scope>NUCLEOTIDE SEQUENCE [LARGE SCALE GENOMIC DNA]</scope>
    <source>
        <strain evidence="5 6">CBS 13917</strain>
    </source>
</reference>
<dbReference type="InterPro" id="IPR023210">
    <property type="entry name" value="NADP_OxRdtase_dom"/>
</dbReference>
<evidence type="ECO:0000256" key="1">
    <source>
        <dbReference type="PIRSR" id="PIRSR000097-1"/>
    </source>
</evidence>
<keyword evidence="6" id="KW-1185">Reference proteome</keyword>
<dbReference type="PIRSF" id="PIRSF000097">
    <property type="entry name" value="AKR"/>
    <property type="match status" value="1"/>
</dbReference>
<evidence type="ECO:0000259" key="4">
    <source>
        <dbReference type="Pfam" id="PF00248"/>
    </source>
</evidence>
<sequence>MSEITLQSRVKFHTGGAMPRLGFGSGGLKEQTGIDAVEHALKVGYLMVDTAQQYQNEQEVGTGIAKSGVPRESIYICTKWQPPPEGSHIRLTPEEVRDEARESVLRLDQSGSGKEYLDLMLIHHPRPDAEGRETFWAGLALAQKEGWVKDIGVSNFNVKHLEALPAPLPAVNQIELHPWCQQREIVDYCRKKGIALQAFCPLVRIRKDKFEDPVVVKIAKKHDRGVAHVLLRWSLQKGFVPIPKASSPARIESNKALYDFELDDEDMKELDGLDQGAAGRISGIDPATLPE</sequence>
<evidence type="ECO:0000313" key="6">
    <source>
        <dbReference type="Proteomes" id="UP001388673"/>
    </source>
</evidence>
<dbReference type="FunFam" id="3.20.20.100:FF:000053">
    <property type="entry name" value="Aldo-keto oxidoreductase"/>
    <property type="match status" value="1"/>
</dbReference>
<dbReference type="InterPro" id="IPR020471">
    <property type="entry name" value="AKR"/>
</dbReference>
<dbReference type="CDD" id="cd19071">
    <property type="entry name" value="AKR_AKR1-5-like"/>
    <property type="match status" value="1"/>
</dbReference>
<dbReference type="PROSITE" id="PS00062">
    <property type="entry name" value="ALDOKETO_REDUCTASE_2"/>
    <property type="match status" value="1"/>
</dbReference>
<proteinExistence type="predicted"/>
<accession>A0AAW0Z534</accession>
<evidence type="ECO:0000313" key="5">
    <source>
        <dbReference type="EMBL" id="KAK8866055.1"/>
    </source>
</evidence>
<dbReference type="AlphaFoldDB" id="A0AAW0Z534"/>
<dbReference type="PRINTS" id="PR00069">
    <property type="entry name" value="ALDKETRDTASE"/>
</dbReference>
<dbReference type="PANTHER" id="PTHR43827:SF13">
    <property type="entry name" value="ALDO_KETO REDUCTASE FAMILY PROTEIN"/>
    <property type="match status" value="1"/>
</dbReference>
<dbReference type="GO" id="GO:0016491">
    <property type="term" value="F:oxidoreductase activity"/>
    <property type="evidence" value="ECO:0007669"/>
    <property type="project" value="InterPro"/>
</dbReference>
<dbReference type="EMBL" id="JBCAWK010000002">
    <property type="protein sequence ID" value="KAK8866055.1"/>
    <property type="molecule type" value="Genomic_DNA"/>
</dbReference>
<dbReference type="InterPro" id="IPR018170">
    <property type="entry name" value="Aldo/ket_reductase_CS"/>
</dbReference>
<dbReference type="Pfam" id="PF00248">
    <property type="entry name" value="Aldo_ket_red"/>
    <property type="match status" value="1"/>
</dbReference>
<dbReference type="RefSeq" id="XP_066805534.1">
    <property type="nucleotide sequence ID" value="XM_066944333.1"/>
</dbReference>
<dbReference type="Gene3D" id="3.20.20.100">
    <property type="entry name" value="NADP-dependent oxidoreductase domain"/>
    <property type="match status" value="1"/>
</dbReference>
<dbReference type="SUPFAM" id="SSF51430">
    <property type="entry name" value="NAD(P)-linked oxidoreductase"/>
    <property type="match status" value="1"/>
</dbReference>
<organism evidence="5 6">
    <name type="scientific">Kwoniella newhampshirensis</name>
    <dbReference type="NCBI Taxonomy" id="1651941"/>
    <lineage>
        <taxon>Eukaryota</taxon>
        <taxon>Fungi</taxon>
        <taxon>Dikarya</taxon>
        <taxon>Basidiomycota</taxon>
        <taxon>Agaricomycotina</taxon>
        <taxon>Tremellomycetes</taxon>
        <taxon>Tremellales</taxon>
        <taxon>Cryptococcaceae</taxon>
        <taxon>Kwoniella</taxon>
    </lineage>
</organism>
<dbReference type="KEGG" id="kne:92178465"/>
<feature type="domain" description="NADP-dependent oxidoreductase" evidence="4">
    <location>
        <begin position="23"/>
        <end position="274"/>
    </location>
</feature>
<evidence type="ECO:0000256" key="2">
    <source>
        <dbReference type="PIRSR" id="PIRSR000097-2"/>
    </source>
</evidence>
<feature type="active site" description="Proton donor" evidence="1">
    <location>
        <position position="54"/>
    </location>
</feature>